<proteinExistence type="predicted"/>
<feature type="region of interest" description="Disordered" evidence="1">
    <location>
        <begin position="1549"/>
        <end position="1620"/>
    </location>
</feature>
<organism evidence="3 4">
    <name type="scientific">Lobosporangium transversale</name>
    <dbReference type="NCBI Taxonomy" id="64571"/>
    <lineage>
        <taxon>Eukaryota</taxon>
        <taxon>Fungi</taxon>
        <taxon>Fungi incertae sedis</taxon>
        <taxon>Mucoromycota</taxon>
        <taxon>Mortierellomycotina</taxon>
        <taxon>Mortierellomycetes</taxon>
        <taxon>Mortierellales</taxon>
        <taxon>Mortierellaceae</taxon>
        <taxon>Lobosporangium</taxon>
    </lineage>
</organism>
<dbReference type="Proteomes" id="UP000193648">
    <property type="component" value="Unassembled WGS sequence"/>
</dbReference>
<dbReference type="Pfam" id="PF12505">
    <property type="entry name" value="DUF3712"/>
    <property type="match status" value="4"/>
</dbReference>
<dbReference type="InterPro" id="IPR046368">
    <property type="entry name" value="Tag1"/>
</dbReference>
<dbReference type="PANTHER" id="PTHR35895">
    <property type="entry name" value="CHROMOSOME 16, WHOLE GENOME SHOTGUN SEQUENCE"/>
    <property type="match status" value="1"/>
</dbReference>
<dbReference type="GO" id="GO:0000329">
    <property type="term" value="C:fungal-type vacuole membrane"/>
    <property type="evidence" value="ECO:0007669"/>
    <property type="project" value="InterPro"/>
</dbReference>
<evidence type="ECO:0000313" key="4">
    <source>
        <dbReference type="Proteomes" id="UP000193648"/>
    </source>
</evidence>
<keyword evidence="2" id="KW-0472">Membrane</keyword>
<feature type="transmembrane region" description="Helical" evidence="2">
    <location>
        <begin position="35"/>
        <end position="59"/>
    </location>
</feature>
<dbReference type="Gene3D" id="2.60.40.1820">
    <property type="match status" value="1"/>
</dbReference>
<dbReference type="GeneID" id="33570136"/>
<keyword evidence="2" id="KW-1133">Transmembrane helix</keyword>
<feature type="compositionally biased region" description="Low complexity" evidence="1">
    <location>
        <begin position="1590"/>
        <end position="1600"/>
    </location>
</feature>
<dbReference type="STRING" id="64571.A0A1Y2G981"/>
<evidence type="ECO:0000313" key="3">
    <source>
        <dbReference type="EMBL" id="ORY94323.1"/>
    </source>
</evidence>
<reference evidence="3 4" key="1">
    <citation type="submission" date="2016-07" db="EMBL/GenBank/DDBJ databases">
        <title>Pervasive Adenine N6-methylation of Active Genes in Fungi.</title>
        <authorList>
            <consortium name="DOE Joint Genome Institute"/>
            <person name="Mondo S.J."/>
            <person name="Dannebaum R.O."/>
            <person name="Kuo R.C."/>
            <person name="Labutti K."/>
            <person name="Haridas S."/>
            <person name="Kuo A."/>
            <person name="Salamov A."/>
            <person name="Ahrendt S.R."/>
            <person name="Lipzen A."/>
            <person name="Sullivan W."/>
            <person name="Andreopoulos W.B."/>
            <person name="Clum A."/>
            <person name="Lindquist E."/>
            <person name="Daum C."/>
            <person name="Ramamoorthy G.K."/>
            <person name="Gryganskyi A."/>
            <person name="Culley D."/>
            <person name="Magnuson J.K."/>
            <person name="James T.Y."/>
            <person name="O'Malley M.A."/>
            <person name="Stajich J.E."/>
            <person name="Spatafora J.W."/>
            <person name="Visel A."/>
            <person name="Grigoriev I.V."/>
        </authorList>
    </citation>
    <scope>NUCLEOTIDE SEQUENCE [LARGE SCALE GENOMIC DNA]</scope>
    <source>
        <strain evidence="3 4">NRRL 3116</strain>
    </source>
</reference>
<dbReference type="OrthoDB" id="10039566at2759"/>
<keyword evidence="4" id="KW-1185">Reference proteome</keyword>
<dbReference type="InParanoid" id="A0A1Y2G981"/>
<dbReference type="RefSeq" id="XP_021875265.1">
    <property type="nucleotide sequence ID" value="XM_022028293.1"/>
</dbReference>
<comment type="caution">
    <text evidence="3">The sequence shown here is derived from an EMBL/GenBank/DDBJ whole genome shotgun (WGS) entry which is preliminary data.</text>
</comment>
<accession>A0A1Y2G981</accession>
<keyword evidence="2" id="KW-0812">Transmembrane</keyword>
<name>A0A1Y2G981_9FUNG</name>
<sequence>MAFDIRDEDEHNDEFDEYEDVKQPTRPKFYRRRKFWICCIPTTIITVVVAVILALYVIMPKIAQGLMNKSTINLTQIDITNPTPTSMDIVMKGEMQNTGPFHADISFPGIVTVSWEGKVLGTTLIPGTSSAAGGRGDLDLQSSFTVTDEAAFTEFSSFMLNAESFVWHLEGKLNVKALGHTVKDLDLSKDVTVNAFKGLSGVTIKRFSLPGDDPTGKGILIEIDTEVNNPSSIQMYMGSLTLAISYKNTLMGYVTSSDLTMMRGPQTLSMKGVLIPQTTAEGLAATSEMMSRYIGNVVTETIATGFEVKPDGVNSVEWLSAAVKNLKLSVPLQSPAPLQLIKGLNLGALGLVFTPPTAYQPITTSTGVLANYTLPDGFGFNIAFTQVANSFALSRNNVVIANLNSTYNPSSSDMAAGTLTFNLLETPLNVPEPSYAAFQEFNRDLTVGSDLGFNVVGFASVFANTSIGTVNLVDIPFNASTQLSGLQSLANPAPTITSLQVVSGTATDLTMAITVVIVNPSSISLSAGDVVLDLIYNGVRLGTVTMPNLAIVPGANTVQASSTIDPASSPEGMELLTLYTSGAGASVSIVGTPSSTAVESLSLAFGALNIGSQMPGLESKLLAGASLVVLDTTLVNGIAQTVVTVNNPFVPDMSILSIDSAITYNGVSLGTVVSSFSSPPVIPGAGQGTITASLAMNTNPHDLVTLIRAQAVKNGLNTDAFDGLLALQEGGNPPSSLFDGFNVADFVIKAMSGLAVDITMTTTVKLGDYQVTMPYTQNGVPTSTDQTILKLIPIVGTPIAQLLVERSILAFDSINILAPGETSFQTDIVGAITETGPLDAEIQFPKPVTIAYNGKAIGSMMMPTVKAIANKGAELDLKGVEFTITDLAAFTDFNVFAVNNEKFQWTISTDGLVVNAMGVALPGVTMSKTVTLDGFNKLAGLELSSYIINAIDAAGLHMVISASITNPSTIGMTIPTSIFNTMFHGKVLGPAVATGLTLVPHGSSSFALDATISSENGDLRPYLTGIFQNALGGVATELDAQGAGAPGTSWLDTAIKSLLLHTSLPPLTAPPIVSVAIDAMSMDFTCESCVWAPTAISSITAKTNLPFANGAPIVKLSQNVDILDKNGELVGRLSTPYADAVASGDTVKSTSPAAPLVVADGSHEVYTAFIGDLNEATTYEMGLRGTADSILDLGALGQIEVKGIKLDVKTSLDGLQGLQRIEYVSSLGLNPVNGGTFIANIVNIYNPSKLTLKIGDLNMKLGLDTTPEQYAGVSTIFDLTLAPGDNQVPVSVTLTDTDAAKYIAGNIYTQDTTVTLYGSTTKNPALEAGLNQLVTHMVIALGLPEKFSIIPYNLDWSIKASPETATDGLVDVTGTFNNPYFGSIVNFLASFGDPAEFPAGIDGFFTLATDTSLENPIFSNGWSVLEPAPASEFKFTLKPGESATITYKMRVIKSMLAGASEYFESNAQAGKSFRGTYNMGPVIRLGDDPVRINPYWGTDYLYPSPDYQRLPLQVTMTAQDWAYMKPYAYPEQAIAPTNTTVIATPTPTATATETATIPSPVPTTTDEILPSPTEPTPSPVPEEPAPPVEGTPTTEPTTEPTTPPTPSEDVTVPSPSPESP</sequence>
<gene>
    <name evidence="3" type="ORF">BCR41DRAFT_390869</name>
</gene>
<evidence type="ECO:0000256" key="2">
    <source>
        <dbReference type="SAM" id="Phobius"/>
    </source>
</evidence>
<protein>
    <submittedName>
        <fullName evidence="3">Uncharacterized protein</fullName>
    </submittedName>
</protein>
<feature type="compositionally biased region" description="Low complexity" evidence="1">
    <location>
        <begin position="1549"/>
        <end position="1558"/>
    </location>
</feature>
<feature type="compositionally biased region" description="Pro residues" evidence="1">
    <location>
        <begin position="1572"/>
        <end position="1589"/>
    </location>
</feature>
<dbReference type="PANTHER" id="PTHR35895:SF1">
    <property type="entry name" value="LIPID-BINDING SERUM GLYCOPROTEIN C-TERMINAL DOMAIN-CONTAINING PROTEIN"/>
    <property type="match status" value="1"/>
</dbReference>
<dbReference type="EMBL" id="MCFF01000088">
    <property type="protein sequence ID" value="ORY94323.1"/>
    <property type="molecule type" value="Genomic_DNA"/>
</dbReference>
<evidence type="ECO:0000256" key="1">
    <source>
        <dbReference type="SAM" id="MobiDB-lite"/>
    </source>
</evidence>
<dbReference type="InterPro" id="IPR022185">
    <property type="entry name" value="DUF3712"/>
</dbReference>
<dbReference type="SUPFAM" id="SSF117070">
    <property type="entry name" value="LEA14-like"/>
    <property type="match status" value="1"/>
</dbReference>